<feature type="DNA-binding region" description="HMG box" evidence="1">
    <location>
        <begin position="122"/>
        <end position="190"/>
    </location>
</feature>
<dbReference type="GO" id="GO:0005634">
    <property type="term" value="C:nucleus"/>
    <property type="evidence" value="ECO:0007669"/>
    <property type="project" value="UniProtKB-UniRule"/>
</dbReference>
<dbReference type="AlphaFoldDB" id="A0A9N9K221"/>
<dbReference type="InterPro" id="IPR009071">
    <property type="entry name" value="HMG_box_dom"/>
</dbReference>
<keyword evidence="4" id="KW-1185">Reference proteome</keyword>
<dbReference type="PROSITE" id="PS50118">
    <property type="entry name" value="HMG_BOX_2"/>
    <property type="match status" value="1"/>
</dbReference>
<organism evidence="3 4">
    <name type="scientific">Dentiscutata erythropus</name>
    <dbReference type="NCBI Taxonomy" id="1348616"/>
    <lineage>
        <taxon>Eukaryota</taxon>
        <taxon>Fungi</taxon>
        <taxon>Fungi incertae sedis</taxon>
        <taxon>Mucoromycota</taxon>
        <taxon>Glomeromycotina</taxon>
        <taxon>Glomeromycetes</taxon>
        <taxon>Diversisporales</taxon>
        <taxon>Gigasporaceae</taxon>
        <taxon>Dentiscutata</taxon>
    </lineage>
</organism>
<proteinExistence type="predicted"/>
<evidence type="ECO:0000256" key="1">
    <source>
        <dbReference type="PROSITE-ProRule" id="PRU00267"/>
    </source>
</evidence>
<dbReference type="SUPFAM" id="SSF47095">
    <property type="entry name" value="HMG-box"/>
    <property type="match status" value="1"/>
</dbReference>
<feature type="domain" description="HMG box" evidence="2">
    <location>
        <begin position="122"/>
        <end position="190"/>
    </location>
</feature>
<evidence type="ECO:0000313" key="3">
    <source>
        <dbReference type="EMBL" id="CAG8808226.1"/>
    </source>
</evidence>
<feature type="non-terminal residue" evidence="3">
    <location>
        <position position="1"/>
    </location>
</feature>
<name>A0A9N9K221_9GLOM</name>
<dbReference type="Proteomes" id="UP000789405">
    <property type="component" value="Unassembled WGS sequence"/>
</dbReference>
<reference evidence="3" key="1">
    <citation type="submission" date="2021-06" db="EMBL/GenBank/DDBJ databases">
        <authorList>
            <person name="Kallberg Y."/>
            <person name="Tangrot J."/>
            <person name="Rosling A."/>
        </authorList>
    </citation>
    <scope>NUCLEOTIDE SEQUENCE</scope>
    <source>
        <strain evidence="3">MA453B</strain>
    </source>
</reference>
<protein>
    <submittedName>
        <fullName evidence="3">10305_t:CDS:1</fullName>
    </submittedName>
</protein>
<dbReference type="GO" id="GO:0003677">
    <property type="term" value="F:DNA binding"/>
    <property type="evidence" value="ECO:0007669"/>
    <property type="project" value="UniProtKB-UniRule"/>
</dbReference>
<evidence type="ECO:0000313" key="4">
    <source>
        <dbReference type="Proteomes" id="UP000789405"/>
    </source>
</evidence>
<accession>A0A9N9K221</accession>
<keyword evidence="1" id="KW-0238">DNA-binding</keyword>
<dbReference type="OrthoDB" id="6247875at2759"/>
<dbReference type="EMBL" id="CAJVPY010043527">
    <property type="protein sequence ID" value="CAG8808226.1"/>
    <property type="molecule type" value="Genomic_DNA"/>
</dbReference>
<evidence type="ECO:0000259" key="2">
    <source>
        <dbReference type="PROSITE" id="PS50118"/>
    </source>
</evidence>
<feature type="non-terminal residue" evidence="3">
    <location>
        <position position="243"/>
    </location>
</feature>
<dbReference type="Pfam" id="PF00505">
    <property type="entry name" value="HMG_box"/>
    <property type="match status" value="1"/>
</dbReference>
<comment type="caution">
    <text evidence="3">The sequence shown here is derived from an EMBL/GenBank/DDBJ whole genome shotgun (WGS) entry which is preliminary data.</text>
</comment>
<keyword evidence="1" id="KW-0539">Nucleus</keyword>
<dbReference type="Gene3D" id="1.10.30.10">
    <property type="entry name" value="High mobility group box domain"/>
    <property type="match status" value="1"/>
</dbReference>
<gene>
    <name evidence="3" type="ORF">DERYTH_LOCUS24836</name>
</gene>
<sequence>IHALFHRYEKALNQPEVSLIIVEHDTVQFLLAAARFQHNIDPIDDIGGDDQRIIFSTDVAKQLLQIHLFSLCIIAHDVHRDYLVRTQLVTKEMENMDFETIIKQLLLQNPCTKYVPKSGKKYNSRLNEFFVFRTHIHGLVKTHMIRIKATNLSKIVGKIWQEMTYEEKHPYRLIKQKALERYQQDRKITEKDFRHEYVPNIRESPREIESEKDIVQGEIEPTTNQIYYYQNPYVNQICMTNDH</sequence>
<dbReference type="InterPro" id="IPR036910">
    <property type="entry name" value="HMG_box_dom_sf"/>
</dbReference>